<keyword evidence="1" id="KW-0347">Helicase</keyword>
<evidence type="ECO:0000313" key="1">
    <source>
        <dbReference type="EMBL" id="VHO05833.1"/>
    </source>
</evidence>
<protein>
    <submittedName>
        <fullName evidence="1">Transcription-repair coupling factor (Superfamily II helicase)</fullName>
    </submittedName>
</protein>
<keyword evidence="1" id="KW-0547">Nucleotide-binding</keyword>
<reference evidence="1" key="1">
    <citation type="submission" date="2019-04" db="EMBL/GenBank/DDBJ databases">
        <authorList>
            <person name="Brambilla D."/>
        </authorList>
    </citation>
    <scope>NUCLEOTIDE SEQUENCE</scope>
    <source>
        <strain evidence="1">BAL1</strain>
    </source>
</reference>
<dbReference type="EMBL" id="CAAJGR010000007">
    <property type="protein sequence ID" value="VHO05833.1"/>
    <property type="molecule type" value="Genomic_DNA"/>
</dbReference>
<gene>
    <name evidence="1" type="ORF">BAL341_2919</name>
</gene>
<dbReference type="GO" id="GO:0004386">
    <property type="term" value="F:helicase activity"/>
    <property type="evidence" value="ECO:0007669"/>
    <property type="project" value="UniProtKB-KW"/>
</dbReference>
<dbReference type="AlphaFoldDB" id="A0A486XTC6"/>
<sequence length="78" mass="8764">MTTTATYLTTEELASLIKYDVRTIRETLKDTVLLEGVHYIRPFGGRKILFIWDAIERDMAKAIPAMLIPMANGGRAHG</sequence>
<accession>A0A486XTC6</accession>
<keyword evidence="1" id="KW-0378">Hydrolase</keyword>
<name>A0A486XTC6_9GAMM</name>
<organism evidence="1">
    <name type="scientific">Rheinheimera sp. BAL341</name>
    <dbReference type="NCBI Taxonomy" id="1708203"/>
    <lineage>
        <taxon>Bacteria</taxon>
        <taxon>Pseudomonadati</taxon>
        <taxon>Pseudomonadota</taxon>
        <taxon>Gammaproteobacteria</taxon>
        <taxon>Chromatiales</taxon>
        <taxon>Chromatiaceae</taxon>
        <taxon>Rheinheimera</taxon>
    </lineage>
</organism>
<keyword evidence="1" id="KW-0067">ATP-binding</keyword>
<proteinExistence type="predicted"/>